<sequence>MDNSAQQLAKLLENSRANEAIAQKLFEIETEILACNSSNELLQQLLNAIKNKFSLTNIALLLIEPTPINHLIKASVQSNWHQQHCYSVKADELSTCHPKGKPLLSNQLTQLNNIIPEHLLDNAQSIALIPLTMEGKLFASLLLTDANKQRFHDNLGTFHLEQLAVKTSLCLANVLIREQLEYMANYDRLTGVANRRLMEVSIQEELNRQKRYNTPFALLFIDCNKFKQINDTYGHDCGDQVLTYVATQIQTLIRDNDKCFRYAGDEFVVTLSGQNYQQALQVAKRLTEYFQQHPMPYNNTALPVTISCGAAASDGKKTMAELLKQADEQLYLHKKVPQT</sequence>
<dbReference type="NCBIfam" id="TIGR00254">
    <property type="entry name" value="GGDEF"/>
    <property type="match status" value="1"/>
</dbReference>
<proteinExistence type="predicted"/>
<dbReference type="InterPro" id="IPR007435">
    <property type="entry name" value="DUF484"/>
</dbReference>
<evidence type="ECO:0000313" key="5">
    <source>
        <dbReference type="EMBL" id="QBG36583.1"/>
    </source>
</evidence>
<evidence type="ECO:0000256" key="3">
    <source>
        <dbReference type="ARBA" id="ARBA00034247"/>
    </source>
</evidence>
<dbReference type="GO" id="GO:0052621">
    <property type="term" value="F:diguanylate cyclase activity"/>
    <property type="evidence" value="ECO:0007669"/>
    <property type="project" value="UniProtKB-EC"/>
</dbReference>
<dbReference type="Pfam" id="PF00990">
    <property type="entry name" value="GGDEF"/>
    <property type="match status" value="1"/>
</dbReference>
<dbReference type="Pfam" id="PF04340">
    <property type="entry name" value="DUF484"/>
    <property type="match status" value="1"/>
</dbReference>
<dbReference type="InterPro" id="IPR050469">
    <property type="entry name" value="Diguanylate_Cyclase"/>
</dbReference>
<dbReference type="InterPro" id="IPR029016">
    <property type="entry name" value="GAF-like_dom_sf"/>
</dbReference>
<dbReference type="RefSeq" id="WP_130602870.1">
    <property type="nucleotide sequence ID" value="NZ_CP034759.1"/>
</dbReference>
<feature type="domain" description="GGDEF" evidence="4">
    <location>
        <begin position="214"/>
        <end position="339"/>
    </location>
</feature>
<evidence type="ECO:0000256" key="1">
    <source>
        <dbReference type="ARBA" id="ARBA00001946"/>
    </source>
</evidence>
<dbReference type="Gene3D" id="3.30.70.270">
    <property type="match status" value="1"/>
</dbReference>
<dbReference type="Proteomes" id="UP000290244">
    <property type="component" value="Chromosome"/>
</dbReference>
<dbReference type="GO" id="GO:0005886">
    <property type="term" value="C:plasma membrane"/>
    <property type="evidence" value="ECO:0007669"/>
    <property type="project" value="TreeGrafter"/>
</dbReference>
<dbReference type="InterPro" id="IPR043128">
    <property type="entry name" value="Rev_trsase/Diguanyl_cyclase"/>
</dbReference>
<dbReference type="SUPFAM" id="SSF55781">
    <property type="entry name" value="GAF domain-like"/>
    <property type="match status" value="1"/>
</dbReference>
<dbReference type="PANTHER" id="PTHR45138:SF9">
    <property type="entry name" value="DIGUANYLATE CYCLASE DGCM-RELATED"/>
    <property type="match status" value="1"/>
</dbReference>
<name>A0A4P6P533_9GAMM</name>
<comment type="cofactor">
    <cofactor evidence="1">
        <name>Mg(2+)</name>
        <dbReference type="ChEBI" id="CHEBI:18420"/>
    </cofactor>
</comment>
<dbReference type="SMART" id="SM00267">
    <property type="entry name" value="GGDEF"/>
    <property type="match status" value="1"/>
</dbReference>
<gene>
    <name evidence="5" type="ORF">EMK97_13075</name>
</gene>
<dbReference type="InterPro" id="IPR029787">
    <property type="entry name" value="Nucleotide_cyclase"/>
</dbReference>
<dbReference type="CDD" id="cd01949">
    <property type="entry name" value="GGDEF"/>
    <property type="match status" value="1"/>
</dbReference>
<organism evidence="5 6">
    <name type="scientific">Litorilituus sediminis</name>
    <dbReference type="NCBI Taxonomy" id="718192"/>
    <lineage>
        <taxon>Bacteria</taxon>
        <taxon>Pseudomonadati</taxon>
        <taxon>Pseudomonadota</taxon>
        <taxon>Gammaproteobacteria</taxon>
        <taxon>Alteromonadales</taxon>
        <taxon>Colwelliaceae</taxon>
        <taxon>Litorilituus</taxon>
    </lineage>
</organism>
<dbReference type="FunFam" id="3.30.70.270:FF:000001">
    <property type="entry name" value="Diguanylate cyclase domain protein"/>
    <property type="match status" value="1"/>
</dbReference>
<accession>A0A4P6P533</accession>
<dbReference type="SUPFAM" id="SSF55073">
    <property type="entry name" value="Nucleotide cyclase"/>
    <property type="match status" value="1"/>
</dbReference>
<dbReference type="AlphaFoldDB" id="A0A4P6P533"/>
<dbReference type="InterPro" id="IPR000160">
    <property type="entry name" value="GGDEF_dom"/>
</dbReference>
<dbReference type="Gene3D" id="3.30.450.40">
    <property type="match status" value="1"/>
</dbReference>
<evidence type="ECO:0000256" key="2">
    <source>
        <dbReference type="ARBA" id="ARBA00012528"/>
    </source>
</evidence>
<evidence type="ECO:0000313" key="6">
    <source>
        <dbReference type="Proteomes" id="UP000290244"/>
    </source>
</evidence>
<dbReference type="EMBL" id="CP034759">
    <property type="protein sequence ID" value="QBG36583.1"/>
    <property type="molecule type" value="Genomic_DNA"/>
</dbReference>
<dbReference type="PANTHER" id="PTHR45138">
    <property type="entry name" value="REGULATORY COMPONENTS OF SENSORY TRANSDUCTION SYSTEM"/>
    <property type="match status" value="1"/>
</dbReference>
<dbReference type="EC" id="2.7.7.65" evidence="2"/>
<dbReference type="PROSITE" id="PS50887">
    <property type="entry name" value="GGDEF"/>
    <property type="match status" value="1"/>
</dbReference>
<protein>
    <recommendedName>
        <fullName evidence="2">diguanylate cyclase</fullName>
        <ecNumber evidence="2">2.7.7.65</ecNumber>
    </recommendedName>
</protein>
<comment type="catalytic activity">
    <reaction evidence="3">
        <text>2 GTP = 3',3'-c-di-GMP + 2 diphosphate</text>
        <dbReference type="Rhea" id="RHEA:24898"/>
        <dbReference type="ChEBI" id="CHEBI:33019"/>
        <dbReference type="ChEBI" id="CHEBI:37565"/>
        <dbReference type="ChEBI" id="CHEBI:58805"/>
        <dbReference type="EC" id="2.7.7.65"/>
    </reaction>
</comment>
<reference evidence="5 6" key="1">
    <citation type="submission" date="2018-12" db="EMBL/GenBank/DDBJ databases">
        <title>Complete genome of Litorilituus sediminis.</title>
        <authorList>
            <person name="Liu A."/>
            <person name="Rong J."/>
        </authorList>
    </citation>
    <scope>NUCLEOTIDE SEQUENCE [LARGE SCALE GENOMIC DNA]</scope>
    <source>
        <strain evidence="5 6">JCM 17549</strain>
    </source>
</reference>
<dbReference type="OrthoDB" id="9812260at2"/>
<keyword evidence="6" id="KW-1185">Reference proteome</keyword>
<dbReference type="KEGG" id="lsd:EMK97_13075"/>
<evidence type="ECO:0000259" key="4">
    <source>
        <dbReference type="PROSITE" id="PS50887"/>
    </source>
</evidence>
<dbReference type="GO" id="GO:0043709">
    <property type="term" value="P:cell adhesion involved in single-species biofilm formation"/>
    <property type="evidence" value="ECO:0007669"/>
    <property type="project" value="TreeGrafter"/>
</dbReference>
<dbReference type="GO" id="GO:1902201">
    <property type="term" value="P:negative regulation of bacterial-type flagellum-dependent cell motility"/>
    <property type="evidence" value="ECO:0007669"/>
    <property type="project" value="TreeGrafter"/>
</dbReference>